<evidence type="ECO:0000256" key="1">
    <source>
        <dbReference type="ARBA" id="ARBA00022603"/>
    </source>
</evidence>
<dbReference type="PANTHER" id="PTHR43397:SF1">
    <property type="entry name" value="ERGOTHIONEINE BIOSYNTHESIS PROTEIN 1"/>
    <property type="match status" value="1"/>
</dbReference>
<gene>
    <name evidence="4" type="ORF">EV696_12741</name>
</gene>
<dbReference type="InterPro" id="IPR029063">
    <property type="entry name" value="SAM-dependent_MTases_sf"/>
</dbReference>
<dbReference type="InterPro" id="IPR035094">
    <property type="entry name" value="EgtD"/>
</dbReference>
<evidence type="ECO:0000313" key="4">
    <source>
        <dbReference type="EMBL" id="TDQ43882.1"/>
    </source>
</evidence>
<sequence length="324" mass="37041">MNRADPPIPAAVTLQRLSTPQDIDLDKVLQDLQLHRRLPFWLFYDDRGSELFRQITSTPEYYLTRTEKSILQRYASEMAEAFGRGRLWIEPGAGCCDKAAYLLSKAEPRAYVAIDISEEPLQVAAEQLASQFPDLPVYLLVADFQQSFSRVHEFLPAAPRVVFYPGSSVGNFTPEQAVDWLARLRRLAGENGELLLGFDLLKDPSLLEAAYNDADGVTAEFHLNLLQHLQDLGVQLDPSAFVHSAVFNRQASRIEMRLQITQETVVTYQQRRIQLRQGEQILTEYAYKFSLEMIRQLAADAGWQLQQHWTDDKQWFALARFTCA</sequence>
<dbReference type="InterPro" id="IPR017804">
    <property type="entry name" value="MeTrfase_EgtD-like"/>
</dbReference>
<dbReference type="OrthoDB" id="5289726at2"/>
<dbReference type="NCBIfam" id="TIGR03438">
    <property type="entry name" value="egtD_ergothio"/>
    <property type="match status" value="1"/>
</dbReference>
<dbReference type="RefSeq" id="WP_133593511.1">
    <property type="nucleotide sequence ID" value="NZ_CP037953.1"/>
</dbReference>
<dbReference type="PIRSF" id="PIRSF018005">
    <property type="entry name" value="UCP018005"/>
    <property type="match status" value="1"/>
</dbReference>
<dbReference type="GO" id="GO:0032259">
    <property type="term" value="P:methylation"/>
    <property type="evidence" value="ECO:0007669"/>
    <property type="project" value="UniProtKB-KW"/>
</dbReference>
<dbReference type="AlphaFoldDB" id="A0A4R6UCX8"/>
<keyword evidence="1 4" id="KW-0489">Methyltransferase</keyword>
<feature type="domain" description="Histidine-specific methyltransferase SAM-dependent" evidence="3">
    <location>
        <begin position="27"/>
        <end position="319"/>
    </location>
</feature>
<comment type="caution">
    <text evidence="4">The sequence shown here is derived from an EMBL/GenBank/DDBJ whole genome shotgun (WGS) entry which is preliminary data.</text>
</comment>
<dbReference type="InterPro" id="IPR019257">
    <property type="entry name" value="MeTrfase_dom"/>
</dbReference>
<name>A0A4R6UCX8_9GAMM</name>
<reference evidence="4 5" key="1">
    <citation type="submission" date="2019-03" db="EMBL/GenBank/DDBJ databases">
        <title>Genomic Encyclopedia of Type Strains, Phase IV (KMG-IV): sequencing the most valuable type-strain genomes for metagenomic binning, comparative biology and taxonomic classification.</title>
        <authorList>
            <person name="Goeker M."/>
        </authorList>
    </citation>
    <scope>NUCLEOTIDE SEQUENCE [LARGE SCALE GENOMIC DNA]</scope>
    <source>
        <strain evidence="4 5">DSM 103792</strain>
    </source>
</reference>
<dbReference type="EMBL" id="SNYM01000027">
    <property type="protein sequence ID" value="TDQ43882.1"/>
    <property type="molecule type" value="Genomic_DNA"/>
</dbReference>
<proteinExistence type="predicted"/>
<dbReference type="Proteomes" id="UP000295375">
    <property type="component" value="Unassembled WGS sequence"/>
</dbReference>
<organism evidence="4 5">
    <name type="scientific">Permianibacter aggregans</name>
    <dbReference type="NCBI Taxonomy" id="1510150"/>
    <lineage>
        <taxon>Bacteria</taxon>
        <taxon>Pseudomonadati</taxon>
        <taxon>Pseudomonadota</taxon>
        <taxon>Gammaproteobacteria</taxon>
        <taxon>Pseudomonadales</taxon>
        <taxon>Pseudomonadaceae</taxon>
        <taxon>Permianibacter</taxon>
    </lineage>
</organism>
<evidence type="ECO:0000256" key="2">
    <source>
        <dbReference type="ARBA" id="ARBA00022679"/>
    </source>
</evidence>
<dbReference type="Gene3D" id="3.40.50.150">
    <property type="entry name" value="Vaccinia Virus protein VP39"/>
    <property type="match status" value="1"/>
</dbReference>
<dbReference type="SUPFAM" id="SSF53335">
    <property type="entry name" value="S-adenosyl-L-methionine-dependent methyltransferases"/>
    <property type="match status" value="1"/>
</dbReference>
<evidence type="ECO:0000313" key="5">
    <source>
        <dbReference type="Proteomes" id="UP000295375"/>
    </source>
</evidence>
<keyword evidence="2 4" id="KW-0808">Transferase</keyword>
<evidence type="ECO:0000259" key="3">
    <source>
        <dbReference type="Pfam" id="PF10017"/>
    </source>
</evidence>
<keyword evidence="5" id="KW-1185">Reference proteome</keyword>
<dbReference type="GO" id="GO:0008168">
    <property type="term" value="F:methyltransferase activity"/>
    <property type="evidence" value="ECO:0007669"/>
    <property type="project" value="UniProtKB-KW"/>
</dbReference>
<protein>
    <submittedName>
        <fullName evidence="4">Dimethylhistidine N-methyltransferase</fullName>
    </submittedName>
</protein>
<dbReference type="InterPro" id="IPR051128">
    <property type="entry name" value="EgtD_Methyltrsf_superfamily"/>
</dbReference>
<dbReference type="Pfam" id="PF10017">
    <property type="entry name" value="Methyltransf_33"/>
    <property type="match status" value="1"/>
</dbReference>
<accession>A0A4R6UCX8</accession>
<dbReference type="PANTHER" id="PTHR43397">
    <property type="entry name" value="ERGOTHIONEINE BIOSYNTHESIS PROTEIN 1"/>
    <property type="match status" value="1"/>
</dbReference>